<sequence length="300" mass="35373">MNQFILKRPLCSNFTQISNEFLHDNNVSILARGIGVFLLSKPNNWVINQENICQELEIGRDKLKKIFTELIDHGYMYKCRYITFAKKNEQSVFFYISDSKEHLYNEVISRDVKNKISTTQMSISPITKSPLLKNSNTENSHSNIINFNKDYLSFKNKENTKKENNNIIDPLLLDFLSIHLDEITKNNVLKITPKITLEKFKTLFEKCKIEYNLGFSKNFNSTLILALKGEWRFQDDLKIDKKLKKDRRILMSKVEYFKDLYLETKEPQESILNKFIENCKSTYSQDLIDEYSELLKNEIA</sequence>
<evidence type="ECO:0000313" key="1">
    <source>
        <dbReference type="EMBL" id="MDX8336589.1"/>
    </source>
</evidence>
<comment type="caution">
    <text evidence="1">The sequence shown here is derived from an EMBL/GenBank/DDBJ whole genome shotgun (WGS) entry which is preliminary data.</text>
</comment>
<gene>
    <name evidence="1" type="ORF">RFV38_08780</name>
</gene>
<dbReference type="Proteomes" id="UP001279681">
    <property type="component" value="Unassembled WGS sequence"/>
</dbReference>
<dbReference type="EMBL" id="JAVIKH010000011">
    <property type="protein sequence ID" value="MDX8336589.1"/>
    <property type="molecule type" value="Genomic_DNA"/>
</dbReference>
<organism evidence="1 2">
    <name type="scientific">Candidatus Cetobacterium colombiensis</name>
    <dbReference type="NCBI Taxonomy" id="3073100"/>
    <lineage>
        <taxon>Bacteria</taxon>
        <taxon>Fusobacteriati</taxon>
        <taxon>Fusobacteriota</taxon>
        <taxon>Fusobacteriia</taxon>
        <taxon>Fusobacteriales</taxon>
        <taxon>Fusobacteriaceae</taxon>
        <taxon>Cetobacterium</taxon>
    </lineage>
</organism>
<reference evidence="2" key="1">
    <citation type="submission" date="2023-07" db="EMBL/GenBank/DDBJ databases">
        <authorList>
            <person name="Colorado M.A."/>
            <person name="Villamil L.M."/>
            <person name="Melo J.F."/>
            <person name="Rodriguez J.A."/>
            <person name="Ruiz R.Y."/>
        </authorList>
    </citation>
    <scope>NUCLEOTIDE SEQUENCE [LARGE SCALE GENOMIC DNA]</scope>
    <source>
        <strain evidence="2">C33</strain>
    </source>
</reference>
<evidence type="ECO:0008006" key="3">
    <source>
        <dbReference type="Google" id="ProtNLM"/>
    </source>
</evidence>
<name>A0ABU4WBJ1_9FUSO</name>
<evidence type="ECO:0000313" key="2">
    <source>
        <dbReference type="Proteomes" id="UP001279681"/>
    </source>
</evidence>
<dbReference type="RefSeq" id="WP_320313974.1">
    <property type="nucleotide sequence ID" value="NZ_JAVIKH010000011.1"/>
</dbReference>
<keyword evidence="2" id="KW-1185">Reference proteome</keyword>
<accession>A0ABU4WBJ1</accession>
<proteinExistence type="predicted"/>
<protein>
    <recommendedName>
        <fullName evidence="3">Bacteriophage lambda Replication protein O N-terminal domain-containing protein</fullName>
    </recommendedName>
</protein>